<protein>
    <submittedName>
        <fullName evidence="1">Uncharacterized protein</fullName>
    </submittedName>
</protein>
<gene>
    <name evidence="1" type="ORF">GKE97_20370</name>
</gene>
<accession>A0A6I2R578</accession>
<dbReference type="RefSeq" id="WP_172698027.1">
    <property type="nucleotide sequence ID" value="NZ_WKPR01000027.1"/>
</dbReference>
<organism evidence="1 2">
    <name type="scientific">Flavonifractor plautii</name>
    <name type="common">Fusobacterium plautii</name>
    <dbReference type="NCBI Taxonomy" id="292800"/>
    <lineage>
        <taxon>Bacteria</taxon>
        <taxon>Bacillati</taxon>
        <taxon>Bacillota</taxon>
        <taxon>Clostridia</taxon>
        <taxon>Eubacteriales</taxon>
        <taxon>Oscillospiraceae</taxon>
        <taxon>Flavonifractor</taxon>
    </lineage>
</organism>
<evidence type="ECO:0000313" key="1">
    <source>
        <dbReference type="EMBL" id="MSB21838.1"/>
    </source>
</evidence>
<dbReference type="AlphaFoldDB" id="A0A6I2R578"/>
<evidence type="ECO:0000313" key="2">
    <source>
        <dbReference type="Proteomes" id="UP000434475"/>
    </source>
</evidence>
<reference evidence="1 2" key="1">
    <citation type="journal article" date="2019" name="Nat. Med.">
        <title>A library of human gut bacterial isolates paired with longitudinal multiomics data enables mechanistic microbiome research.</title>
        <authorList>
            <person name="Poyet M."/>
            <person name="Groussin M."/>
            <person name="Gibbons S.M."/>
            <person name="Avila-Pacheco J."/>
            <person name="Jiang X."/>
            <person name="Kearney S.M."/>
            <person name="Perrotta A.R."/>
            <person name="Berdy B."/>
            <person name="Zhao S."/>
            <person name="Lieberman T.D."/>
            <person name="Swanson P.K."/>
            <person name="Smith M."/>
            <person name="Roesemann S."/>
            <person name="Alexander J.E."/>
            <person name="Rich S.A."/>
            <person name="Livny J."/>
            <person name="Vlamakis H."/>
            <person name="Clish C."/>
            <person name="Bullock K."/>
            <person name="Deik A."/>
            <person name="Scott J."/>
            <person name="Pierce K.A."/>
            <person name="Xavier R.J."/>
            <person name="Alm E.J."/>
        </authorList>
    </citation>
    <scope>NUCLEOTIDE SEQUENCE [LARGE SCALE GENOMIC DNA]</scope>
    <source>
        <strain evidence="1 2">BIOML-A2</strain>
    </source>
</reference>
<sequence>MADVLRLIRESAQAEIDAGEDLYILEESAGELTVVDDTEGHDRAIRYTAHDRITPAWVEERILVAESAKQCRYTVNTKILAEYLTRVVPKDVLHTLEKIIIVTDDEKDWEELFPQLEDRHGNPILEVCDLPDETLVGYQWAMYQVVLINLKAIINAARELWPMVGMMVKSEVNTGVCTTLLHELFHMAQNDPYAPEELFKGLPKDPEQAAEAWAINTWETDGEYVLNQLKSANKKSIGK</sequence>
<dbReference type="Proteomes" id="UP000434475">
    <property type="component" value="Unassembled WGS sequence"/>
</dbReference>
<dbReference type="EMBL" id="WKPR01000027">
    <property type="protein sequence ID" value="MSB21838.1"/>
    <property type="molecule type" value="Genomic_DNA"/>
</dbReference>
<comment type="caution">
    <text evidence="1">The sequence shown here is derived from an EMBL/GenBank/DDBJ whole genome shotgun (WGS) entry which is preliminary data.</text>
</comment>
<proteinExistence type="predicted"/>
<name>A0A6I2R578_FLAPL</name>